<protein>
    <submittedName>
        <fullName evidence="3">Uncharacterized protein</fullName>
    </submittedName>
</protein>
<name>A0A914EMF7_9BILA</name>
<dbReference type="WBParaSite" id="ACRNAN_scaffold876.g9399.t1">
    <property type="protein sequence ID" value="ACRNAN_scaffold876.g9399.t1"/>
    <property type="gene ID" value="ACRNAN_scaffold876.g9399"/>
</dbReference>
<dbReference type="Proteomes" id="UP000887540">
    <property type="component" value="Unplaced"/>
</dbReference>
<reference evidence="3" key="1">
    <citation type="submission" date="2022-11" db="UniProtKB">
        <authorList>
            <consortium name="WormBaseParasite"/>
        </authorList>
    </citation>
    <scope>IDENTIFICATION</scope>
</reference>
<keyword evidence="1" id="KW-1133">Transmembrane helix</keyword>
<keyword evidence="1" id="KW-0472">Membrane</keyword>
<accession>A0A914EMF7</accession>
<organism evidence="2 3">
    <name type="scientific">Acrobeloides nanus</name>
    <dbReference type="NCBI Taxonomy" id="290746"/>
    <lineage>
        <taxon>Eukaryota</taxon>
        <taxon>Metazoa</taxon>
        <taxon>Ecdysozoa</taxon>
        <taxon>Nematoda</taxon>
        <taxon>Chromadorea</taxon>
        <taxon>Rhabditida</taxon>
        <taxon>Tylenchina</taxon>
        <taxon>Cephalobomorpha</taxon>
        <taxon>Cephaloboidea</taxon>
        <taxon>Cephalobidae</taxon>
        <taxon>Acrobeloides</taxon>
    </lineage>
</organism>
<keyword evidence="1" id="KW-0812">Transmembrane</keyword>
<evidence type="ECO:0000313" key="2">
    <source>
        <dbReference type="Proteomes" id="UP000887540"/>
    </source>
</evidence>
<sequence length="85" mass="9947">MYKYTCREEQNTCIVKWSHNGDIIKRHCSIGESGCGKTGDLHYCRCEKNYCNDAKLRYELDSSGTNIITSHMFVLMLIVLAYFYY</sequence>
<evidence type="ECO:0000256" key="1">
    <source>
        <dbReference type="SAM" id="Phobius"/>
    </source>
</evidence>
<proteinExistence type="predicted"/>
<dbReference type="AlphaFoldDB" id="A0A914EMF7"/>
<evidence type="ECO:0000313" key="3">
    <source>
        <dbReference type="WBParaSite" id="ACRNAN_scaffold876.g9399.t1"/>
    </source>
</evidence>
<keyword evidence="2" id="KW-1185">Reference proteome</keyword>
<feature type="transmembrane region" description="Helical" evidence="1">
    <location>
        <begin position="65"/>
        <end position="84"/>
    </location>
</feature>